<comment type="caution">
    <text evidence="1">The sequence shown here is derived from an EMBL/GenBank/DDBJ whole genome shotgun (WGS) entry which is preliminary data.</text>
</comment>
<name>A0A0F8WQC9_9ZZZZ</name>
<feature type="non-terminal residue" evidence="1">
    <location>
        <position position="1"/>
    </location>
</feature>
<gene>
    <name evidence="1" type="ORF">LCGC14_3037340</name>
</gene>
<dbReference type="AlphaFoldDB" id="A0A0F8WQC9"/>
<reference evidence="1" key="1">
    <citation type="journal article" date="2015" name="Nature">
        <title>Complex archaea that bridge the gap between prokaryotes and eukaryotes.</title>
        <authorList>
            <person name="Spang A."/>
            <person name="Saw J.H."/>
            <person name="Jorgensen S.L."/>
            <person name="Zaremba-Niedzwiedzka K."/>
            <person name="Martijn J."/>
            <person name="Lind A.E."/>
            <person name="van Eijk R."/>
            <person name="Schleper C."/>
            <person name="Guy L."/>
            <person name="Ettema T.J."/>
        </authorList>
    </citation>
    <scope>NUCLEOTIDE SEQUENCE</scope>
</reference>
<protein>
    <submittedName>
        <fullName evidence="1">Uncharacterized protein</fullName>
    </submittedName>
</protein>
<evidence type="ECO:0000313" key="1">
    <source>
        <dbReference type="EMBL" id="KKK59142.1"/>
    </source>
</evidence>
<dbReference type="AntiFam" id="ANF00010">
    <property type="entry name" value="tRNA translation"/>
</dbReference>
<accession>A0A0F8WQC9</accession>
<proteinExistence type="predicted"/>
<sequence>IVSLYLERTVNLIFRETCIMNNQADSESVLLAELRQWAIRQGRNPYDNYYLYHMPTTYEHDGGIIIAKEAPPNTDYVLSDPIRINKTYSINQNFNRIRLQVLPYLPILSCYKTQRQSGLLAQLVEQLTFNQLVDGSNPS</sequence>
<dbReference type="EMBL" id="LAZR01063625">
    <property type="protein sequence ID" value="KKK59142.1"/>
    <property type="molecule type" value="Genomic_DNA"/>
</dbReference>
<organism evidence="1">
    <name type="scientific">marine sediment metagenome</name>
    <dbReference type="NCBI Taxonomy" id="412755"/>
    <lineage>
        <taxon>unclassified sequences</taxon>
        <taxon>metagenomes</taxon>
        <taxon>ecological metagenomes</taxon>
    </lineage>
</organism>